<dbReference type="SUPFAM" id="SSF46689">
    <property type="entry name" value="Homeodomain-like"/>
    <property type="match status" value="2"/>
</dbReference>
<dbReference type="Gene3D" id="2.60.120.10">
    <property type="entry name" value="Jelly Rolls"/>
    <property type="match status" value="1"/>
</dbReference>
<keyword evidence="1" id="KW-0805">Transcription regulation</keyword>
<reference evidence="7" key="1">
    <citation type="journal article" date="2019" name="Int. J. Syst. Evol. Microbiol.">
        <title>The Global Catalogue of Microorganisms (GCM) 10K type strain sequencing project: providing services to taxonomists for standard genome sequencing and annotation.</title>
        <authorList>
            <consortium name="The Broad Institute Genomics Platform"/>
            <consortium name="The Broad Institute Genome Sequencing Center for Infectious Disease"/>
            <person name="Wu L."/>
            <person name="Ma J."/>
        </authorList>
    </citation>
    <scope>NUCLEOTIDE SEQUENCE [LARGE SCALE GENOMIC DNA]</scope>
    <source>
        <strain evidence="7">CGMCC 4.1641</strain>
    </source>
</reference>
<feature type="compositionally biased region" description="Basic and acidic residues" evidence="4">
    <location>
        <begin position="284"/>
        <end position="295"/>
    </location>
</feature>
<evidence type="ECO:0000256" key="1">
    <source>
        <dbReference type="ARBA" id="ARBA00023015"/>
    </source>
</evidence>
<feature type="compositionally biased region" description="Acidic residues" evidence="4">
    <location>
        <begin position="296"/>
        <end position="308"/>
    </location>
</feature>
<dbReference type="EMBL" id="JBHSED010000003">
    <property type="protein sequence ID" value="MFC4302260.1"/>
    <property type="molecule type" value="Genomic_DNA"/>
</dbReference>
<dbReference type="InterPro" id="IPR037923">
    <property type="entry name" value="HTH-like"/>
</dbReference>
<evidence type="ECO:0000313" key="7">
    <source>
        <dbReference type="Proteomes" id="UP001595755"/>
    </source>
</evidence>
<dbReference type="InterPro" id="IPR014710">
    <property type="entry name" value="RmlC-like_jellyroll"/>
</dbReference>
<feature type="region of interest" description="Disordered" evidence="4">
    <location>
        <begin position="284"/>
        <end position="308"/>
    </location>
</feature>
<dbReference type="InterPro" id="IPR009057">
    <property type="entry name" value="Homeodomain-like_sf"/>
</dbReference>
<dbReference type="Gene3D" id="1.10.10.60">
    <property type="entry name" value="Homeodomain-like"/>
    <property type="match status" value="1"/>
</dbReference>
<sequence>MNNIPPTTLSGELLFRGKLIYVNRASEDFNSLMHNHDFIEFAYVVEGEGFHHLENQVQQVRKGQLFYIPIGTRHVFRPISADPTKHPLSVCNCVFSPKLIDELYPFVSDPGLASFIQALQQDGERCFRLSDTDDSIERLMMMMHREFSMPGEASSDCLNTLLLQFLIVVYRARIGVLPPAARKLNRFDHLLTYMEQNVSQELSLAHLAQISRWSQRHLQRLFIQHTSQTFHRCLQSLRVRKSCELLRHTTFKIHAISDMAGYRDVASFLAVFKRITGMTPSEYRKASALDASDRESFDEEPLEQQEQN</sequence>
<dbReference type="RefSeq" id="WP_204600862.1">
    <property type="nucleotide sequence ID" value="NZ_JBHSED010000003.1"/>
</dbReference>
<keyword evidence="7" id="KW-1185">Reference proteome</keyword>
<accession>A0ABV8S4I4</accession>
<dbReference type="InterPro" id="IPR018060">
    <property type="entry name" value="HTH_AraC"/>
</dbReference>
<dbReference type="Pfam" id="PF07883">
    <property type="entry name" value="Cupin_2"/>
    <property type="match status" value="1"/>
</dbReference>
<proteinExistence type="predicted"/>
<dbReference type="PROSITE" id="PS01124">
    <property type="entry name" value="HTH_ARAC_FAMILY_2"/>
    <property type="match status" value="1"/>
</dbReference>
<dbReference type="InterPro" id="IPR013096">
    <property type="entry name" value="Cupin_2"/>
</dbReference>
<dbReference type="SUPFAM" id="SSF51215">
    <property type="entry name" value="Regulatory protein AraC"/>
    <property type="match status" value="1"/>
</dbReference>
<evidence type="ECO:0000259" key="5">
    <source>
        <dbReference type="PROSITE" id="PS01124"/>
    </source>
</evidence>
<evidence type="ECO:0000313" key="6">
    <source>
        <dbReference type="EMBL" id="MFC4302260.1"/>
    </source>
</evidence>
<name>A0ABV8S4I4_9BACL</name>
<evidence type="ECO:0000256" key="3">
    <source>
        <dbReference type="ARBA" id="ARBA00023163"/>
    </source>
</evidence>
<dbReference type="Pfam" id="PF12833">
    <property type="entry name" value="HTH_18"/>
    <property type="match status" value="1"/>
</dbReference>
<organism evidence="6 7">
    <name type="scientific">Cohnella boryungensis</name>
    <dbReference type="NCBI Taxonomy" id="768479"/>
    <lineage>
        <taxon>Bacteria</taxon>
        <taxon>Bacillati</taxon>
        <taxon>Bacillota</taxon>
        <taxon>Bacilli</taxon>
        <taxon>Bacillales</taxon>
        <taxon>Paenibacillaceae</taxon>
        <taxon>Cohnella</taxon>
    </lineage>
</organism>
<comment type="caution">
    <text evidence="6">The sequence shown here is derived from an EMBL/GenBank/DDBJ whole genome shotgun (WGS) entry which is preliminary data.</text>
</comment>
<dbReference type="SMART" id="SM00342">
    <property type="entry name" value="HTH_ARAC"/>
    <property type="match status" value="1"/>
</dbReference>
<dbReference type="Proteomes" id="UP001595755">
    <property type="component" value="Unassembled WGS sequence"/>
</dbReference>
<dbReference type="InterPro" id="IPR018062">
    <property type="entry name" value="HTH_AraC-typ_CS"/>
</dbReference>
<feature type="domain" description="HTH araC/xylS-type" evidence="5">
    <location>
        <begin position="188"/>
        <end position="286"/>
    </location>
</feature>
<dbReference type="PROSITE" id="PS00041">
    <property type="entry name" value="HTH_ARAC_FAMILY_1"/>
    <property type="match status" value="1"/>
</dbReference>
<protein>
    <submittedName>
        <fullName evidence="6">Helix-turn-helix domain-containing protein</fullName>
    </submittedName>
</protein>
<evidence type="ECO:0000256" key="2">
    <source>
        <dbReference type="ARBA" id="ARBA00023125"/>
    </source>
</evidence>
<dbReference type="PANTHER" id="PTHR43280:SF2">
    <property type="entry name" value="HTH-TYPE TRANSCRIPTIONAL REGULATOR EXSA"/>
    <property type="match status" value="1"/>
</dbReference>
<evidence type="ECO:0000256" key="4">
    <source>
        <dbReference type="SAM" id="MobiDB-lite"/>
    </source>
</evidence>
<dbReference type="CDD" id="cd02208">
    <property type="entry name" value="cupin_RmlC-like"/>
    <property type="match status" value="1"/>
</dbReference>
<keyword evidence="2" id="KW-0238">DNA-binding</keyword>
<dbReference type="PANTHER" id="PTHR43280">
    <property type="entry name" value="ARAC-FAMILY TRANSCRIPTIONAL REGULATOR"/>
    <property type="match status" value="1"/>
</dbReference>
<gene>
    <name evidence="6" type="ORF">ACFO1S_02250</name>
</gene>
<keyword evidence="3" id="KW-0804">Transcription</keyword>